<dbReference type="Pfam" id="PF03732">
    <property type="entry name" value="Retrotrans_gag"/>
    <property type="match status" value="1"/>
</dbReference>
<reference evidence="2 3" key="1">
    <citation type="submission" date="2017-11" db="EMBL/GenBank/DDBJ databases">
        <title>De novo assembly and phasing of dikaryotic genomes from two isolates of Puccinia coronata f. sp. avenae, the causal agent of oat crown rust.</title>
        <authorList>
            <person name="Miller M.E."/>
            <person name="Zhang Y."/>
            <person name="Omidvar V."/>
            <person name="Sperschneider J."/>
            <person name="Schwessinger B."/>
            <person name="Raley C."/>
            <person name="Palmer J.M."/>
            <person name="Garnica D."/>
            <person name="Upadhyaya N."/>
            <person name="Rathjen J."/>
            <person name="Taylor J.M."/>
            <person name="Park R.F."/>
            <person name="Dodds P.N."/>
            <person name="Hirsch C.D."/>
            <person name="Kianian S.F."/>
            <person name="Figueroa M."/>
        </authorList>
    </citation>
    <scope>NUCLEOTIDE SEQUENCE [LARGE SCALE GENOMIC DNA]</scope>
    <source>
        <strain evidence="2">12NC29</strain>
    </source>
</reference>
<evidence type="ECO:0000313" key="3">
    <source>
        <dbReference type="Proteomes" id="UP000235388"/>
    </source>
</evidence>
<gene>
    <name evidence="2" type="ORF">PCANC_11640</name>
</gene>
<accession>A0A2N5SVG5</accession>
<sequence length="200" mass="22248">MLSGLSEAAAARGSSRSSNALDMWLSGGVILDFHDPVNPLKWWIQQKRAGNTHGSLVHMALDVLSCPGGAGYWVWVKKVGRYPCPLGHSLPAILPNNRSKVVFALSYLTRVSSAWAQPFTQRVFTGNKVTYEKFTVAFQAMYFDTKKKSRAEKALHALKQTKSVAAYTHAFMIYVHNCGWEARILVSQYTEGLHKDICLA</sequence>
<dbReference type="AlphaFoldDB" id="A0A2N5SVG5"/>
<proteinExistence type="predicted"/>
<name>A0A2N5SVG5_9BASI</name>
<dbReference type="Proteomes" id="UP000235388">
    <property type="component" value="Unassembled WGS sequence"/>
</dbReference>
<organism evidence="2 3">
    <name type="scientific">Puccinia coronata f. sp. avenae</name>
    <dbReference type="NCBI Taxonomy" id="200324"/>
    <lineage>
        <taxon>Eukaryota</taxon>
        <taxon>Fungi</taxon>
        <taxon>Dikarya</taxon>
        <taxon>Basidiomycota</taxon>
        <taxon>Pucciniomycotina</taxon>
        <taxon>Pucciniomycetes</taxon>
        <taxon>Pucciniales</taxon>
        <taxon>Pucciniaceae</taxon>
        <taxon>Puccinia</taxon>
    </lineage>
</organism>
<dbReference type="OrthoDB" id="2266810at2759"/>
<dbReference type="InterPro" id="IPR005162">
    <property type="entry name" value="Retrotrans_gag_dom"/>
</dbReference>
<evidence type="ECO:0000259" key="1">
    <source>
        <dbReference type="Pfam" id="PF03732"/>
    </source>
</evidence>
<evidence type="ECO:0000313" key="2">
    <source>
        <dbReference type="EMBL" id="PLW17235.1"/>
    </source>
</evidence>
<feature type="domain" description="Retrotransposon gag" evidence="1">
    <location>
        <begin position="106"/>
        <end position="194"/>
    </location>
</feature>
<protein>
    <recommendedName>
        <fullName evidence="1">Retrotransposon gag domain-containing protein</fullName>
    </recommendedName>
</protein>
<keyword evidence="3" id="KW-1185">Reference proteome</keyword>
<dbReference type="EMBL" id="PGCJ01000853">
    <property type="protein sequence ID" value="PLW17235.1"/>
    <property type="molecule type" value="Genomic_DNA"/>
</dbReference>
<comment type="caution">
    <text evidence="2">The sequence shown here is derived from an EMBL/GenBank/DDBJ whole genome shotgun (WGS) entry which is preliminary data.</text>
</comment>